<feature type="region of interest" description="Disordered" evidence="1">
    <location>
        <begin position="392"/>
        <end position="466"/>
    </location>
</feature>
<keyword evidence="3" id="KW-0808">Transferase</keyword>
<evidence type="ECO:0000313" key="3">
    <source>
        <dbReference type="EMBL" id="GFA37674.1"/>
    </source>
</evidence>
<feature type="compositionally biased region" description="Polar residues" evidence="1">
    <location>
        <begin position="451"/>
        <end position="460"/>
    </location>
</feature>
<comment type="caution">
    <text evidence="3">The sequence shown here is derived from an EMBL/GenBank/DDBJ whole genome shotgun (WGS) entry which is preliminary data.</text>
</comment>
<dbReference type="AlphaFoldDB" id="A0A699JKE2"/>
<name>A0A699JKE2_TANCI</name>
<evidence type="ECO:0000256" key="1">
    <source>
        <dbReference type="SAM" id="MobiDB-lite"/>
    </source>
</evidence>
<proteinExistence type="predicted"/>
<dbReference type="GO" id="GO:0003964">
    <property type="term" value="F:RNA-directed DNA polymerase activity"/>
    <property type="evidence" value="ECO:0007669"/>
    <property type="project" value="UniProtKB-KW"/>
</dbReference>
<keyword evidence="3" id="KW-0548">Nucleotidyltransferase</keyword>
<dbReference type="PANTHER" id="PTHR33223:SF11">
    <property type="entry name" value="ELEMENT PROTEIN, PUTATIVE-RELATED"/>
    <property type="match status" value="1"/>
</dbReference>
<evidence type="ECO:0000259" key="2">
    <source>
        <dbReference type="Pfam" id="PF03732"/>
    </source>
</evidence>
<protein>
    <submittedName>
        <fullName evidence="3">Reverse transcriptase domain-containing protein</fullName>
    </submittedName>
</protein>
<dbReference type="InterPro" id="IPR005162">
    <property type="entry name" value="Retrotrans_gag_dom"/>
</dbReference>
<gene>
    <name evidence="3" type="ORF">Tci_609646</name>
</gene>
<feature type="compositionally biased region" description="Polar residues" evidence="1">
    <location>
        <begin position="416"/>
        <end position="436"/>
    </location>
</feature>
<dbReference type="Pfam" id="PF03732">
    <property type="entry name" value="Retrotrans_gag"/>
    <property type="match status" value="1"/>
</dbReference>
<reference evidence="3" key="1">
    <citation type="journal article" date="2019" name="Sci. Rep.">
        <title>Draft genome of Tanacetum cinerariifolium, the natural source of mosquito coil.</title>
        <authorList>
            <person name="Yamashiro T."/>
            <person name="Shiraishi A."/>
            <person name="Satake H."/>
            <person name="Nakayama K."/>
        </authorList>
    </citation>
    <scope>NUCLEOTIDE SEQUENCE</scope>
</reference>
<dbReference type="EMBL" id="BKCJ010413519">
    <property type="protein sequence ID" value="GFA37674.1"/>
    <property type="molecule type" value="Genomic_DNA"/>
</dbReference>
<feature type="compositionally biased region" description="Polar residues" evidence="1">
    <location>
        <begin position="392"/>
        <end position="407"/>
    </location>
</feature>
<keyword evidence="3" id="KW-0695">RNA-directed DNA polymerase</keyword>
<feature type="domain" description="Retrotransposon gag" evidence="2">
    <location>
        <begin position="130"/>
        <end position="210"/>
    </location>
</feature>
<organism evidence="3">
    <name type="scientific">Tanacetum cinerariifolium</name>
    <name type="common">Dalmatian daisy</name>
    <name type="synonym">Chrysanthemum cinerariifolium</name>
    <dbReference type="NCBI Taxonomy" id="118510"/>
    <lineage>
        <taxon>Eukaryota</taxon>
        <taxon>Viridiplantae</taxon>
        <taxon>Streptophyta</taxon>
        <taxon>Embryophyta</taxon>
        <taxon>Tracheophyta</taxon>
        <taxon>Spermatophyta</taxon>
        <taxon>Magnoliopsida</taxon>
        <taxon>eudicotyledons</taxon>
        <taxon>Gunneridae</taxon>
        <taxon>Pentapetalae</taxon>
        <taxon>asterids</taxon>
        <taxon>campanulids</taxon>
        <taxon>Asterales</taxon>
        <taxon>Asteraceae</taxon>
        <taxon>Asteroideae</taxon>
        <taxon>Anthemideae</taxon>
        <taxon>Anthemidinae</taxon>
        <taxon>Tanacetum</taxon>
    </lineage>
</organism>
<accession>A0A699JKE2</accession>
<sequence length="466" mass="52412">MSTRSSARNLFPPFDNSELTIRRRSHVDPTLLNDFEMATDRNGDQPVPDLRTIEELCQPTLNGRGGPIAPIAIQATNFGLKNDMIQQVQNSCQFHGLLGDDANKHLDKFLHVTQTIKVNGVTDDALRLYLFPHSLTHHATAWFDRLPRNSINTFEKMVKVFLEKYFPPSMVTKLKNKITNFRQRPDESLFKAWEHYKLSIDRCPDHNMRLKECYDLIENMTTHHHDWDTSAQRSESSSSITSSFDPKIIALKAEMAEINKNLMKFFQINQQVKAVAHNCETCGGLNSYNDCPATIGQTQNVYAAKAYNPGASHGQNPPPAYQALAYQASGYQAPVHQPLIPQPHVVTTTEFTNYMKENDAILKNMQTNMTSLTNYNLELKNMFGQFMKMNTASSSGSRTLPSNTITNPKEDLKGITTRSGTAYQRPTIPTTSSSLPQVVERETEVTKDTMPPTNNGSTKDVQPPVA</sequence>
<dbReference type="PANTHER" id="PTHR33223">
    <property type="entry name" value="CCHC-TYPE DOMAIN-CONTAINING PROTEIN"/>
    <property type="match status" value="1"/>
</dbReference>